<dbReference type="Proteomes" id="UP000190166">
    <property type="component" value="Unassembled WGS sequence"/>
</dbReference>
<dbReference type="EMBL" id="FUZZ01000004">
    <property type="protein sequence ID" value="SKD08910.1"/>
    <property type="molecule type" value="Genomic_DNA"/>
</dbReference>
<evidence type="ECO:0000313" key="2">
    <source>
        <dbReference type="Proteomes" id="UP000190166"/>
    </source>
</evidence>
<sequence>MFNLFNKKNENLALIEEMRTRQERWFVFLEKLEARMEEMNTAAVPELQKVFRQDTDPYKRAHIHMLSGLLGQINQMRNKANEVKEENIVCFMQEAEASLPSIISSAGSEYRRKLYTFRMACLDRHNVFEDKINHAISLLQGAAGEQDLESAYQEELAAFERIRDKFSCKQCGGNITIPRMFFIDTYITCPFCQSQNTFSPSTGARMVLHQARSLAEQRTAHLLRSYEASNPKNPDLYRHYLRCMFDEWNKIVPDMVVENEKFYERLINEYNINHHP</sequence>
<organism evidence="1 2">
    <name type="scientific">Chitinophaga ginsengisegetis</name>
    <dbReference type="NCBI Taxonomy" id="393003"/>
    <lineage>
        <taxon>Bacteria</taxon>
        <taxon>Pseudomonadati</taxon>
        <taxon>Bacteroidota</taxon>
        <taxon>Chitinophagia</taxon>
        <taxon>Chitinophagales</taxon>
        <taxon>Chitinophagaceae</taxon>
        <taxon>Chitinophaga</taxon>
    </lineage>
</organism>
<evidence type="ECO:0000313" key="1">
    <source>
        <dbReference type="EMBL" id="SKD08910.1"/>
    </source>
</evidence>
<protein>
    <submittedName>
        <fullName evidence="1">Uncharacterized protein</fullName>
    </submittedName>
</protein>
<proteinExistence type="predicted"/>
<name>A0A1T5P838_9BACT</name>
<gene>
    <name evidence="1" type="ORF">SAMN05660461_4787</name>
</gene>
<keyword evidence="2" id="KW-1185">Reference proteome</keyword>
<dbReference type="AlphaFoldDB" id="A0A1T5P838"/>
<dbReference type="RefSeq" id="WP_079472062.1">
    <property type="nucleotide sequence ID" value="NZ_FUZZ01000004.1"/>
</dbReference>
<reference evidence="2" key="1">
    <citation type="submission" date="2017-02" db="EMBL/GenBank/DDBJ databases">
        <authorList>
            <person name="Varghese N."/>
            <person name="Submissions S."/>
        </authorList>
    </citation>
    <scope>NUCLEOTIDE SEQUENCE [LARGE SCALE GENOMIC DNA]</scope>
    <source>
        <strain evidence="2">DSM 18108</strain>
    </source>
</reference>
<accession>A0A1T5P838</accession>
<dbReference type="STRING" id="393003.SAMN05660461_4787"/>